<dbReference type="Gene3D" id="1.10.510.10">
    <property type="entry name" value="Transferase(Phosphotransferase) domain 1"/>
    <property type="match status" value="1"/>
</dbReference>
<accession>A0A5J4VDM3</accession>
<dbReference type="EC" id="2.7.11.1" evidence="1"/>
<dbReference type="GO" id="GO:0004674">
    <property type="term" value="F:protein serine/threonine kinase activity"/>
    <property type="evidence" value="ECO:0007669"/>
    <property type="project" value="UniProtKB-KW"/>
</dbReference>
<gene>
    <name evidence="10" type="ORF">EZS28_023898</name>
</gene>
<evidence type="ECO:0000313" key="10">
    <source>
        <dbReference type="EMBL" id="KAA6380575.1"/>
    </source>
</evidence>
<comment type="catalytic activity">
    <reaction evidence="7">
        <text>L-threonyl-[protein] + ATP = O-phospho-L-threonyl-[protein] + ADP + H(+)</text>
        <dbReference type="Rhea" id="RHEA:46608"/>
        <dbReference type="Rhea" id="RHEA-COMP:11060"/>
        <dbReference type="Rhea" id="RHEA-COMP:11605"/>
        <dbReference type="ChEBI" id="CHEBI:15378"/>
        <dbReference type="ChEBI" id="CHEBI:30013"/>
        <dbReference type="ChEBI" id="CHEBI:30616"/>
        <dbReference type="ChEBI" id="CHEBI:61977"/>
        <dbReference type="ChEBI" id="CHEBI:456216"/>
        <dbReference type="EC" id="2.7.11.1"/>
    </reaction>
</comment>
<name>A0A5J4VDM3_9EUKA</name>
<evidence type="ECO:0000256" key="3">
    <source>
        <dbReference type="ARBA" id="ARBA00022679"/>
    </source>
</evidence>
<evidence type="ECO:0000256" key="7">
    <source>
        <dbReference type="ARBA" id="ARBA00047899"/>
    </source>
</evidence>
<keyword evidence="4" id="KW-0547">Nucleotide-binding</keyword>
<dbReference type="OrthoDB" id="336747at2759"/>
<evidence type="ECO:0000256" key="4">
    <source>
        <dbReference type="ARBA" id="ARBA00022741"/>
    </source>
</evidence>
<dbReference type="PROSITE" id="PS50011">
    <property type="entry name" value="PROTEIN_KINASE_DOM"/>
    <property type="match status" value="1"/>
</dbReference>
<comment type="catalytic activity">
    <reaction evidence="8">
        <text>L-seryl-[protein] + ATP = O-phospho-L-seryl-[protein] + ADP + H(+)</text>
        <dbReference type="Rhea" id="RHEA:17989"/>
        <dbReference type="Rhea" id="RHEA-COMP:9863"/>
        <dbReference type="Rhea" id="RHEA-COMP:11604"/>
        <dbReference type="ChEBI" id="CHEBI:15378"/>
        <dbReference type="ChEBI" id="CHEBI:29999"/>
        <dbReference type="ChEBI" id="CHEBI:30616"/>
        <dbReference type="ChEBI" id="CHEBI:83421"/>
        <dbReference type="ChEBI" id="CHEBI:456216"/>
        <dbReference type="EC" id="2.7.11.1"/>
    </reaction>
</comment>
<feature type="domain" description="Protein kinase" evidence="9">
    <location>
        <begin position="57"/>
        <end position="296"/>
    </location>
</feature>
<dbReference type="InterPro" id="IPR051131">
    <property type="entry name" value="NEK_Ser/Thr_kinase_NIMA"/>
</dbReference>
<reference evidence="10 11" key="1">
    <citation type="submission" date="2019-03" db="EMBL/GenBank/DDBJ databases">
        <title>Single cell metagenomics reveals metabolic interactions within the superorganism composed of flagellate Streblomastix strix and complex community of Bacteroidetes bacteria on its surface.</title>
        <authorList>
            <person name="Treitli S.C."/>
            <person name="Kolisko M."/>
            <person name="Husnik F."/>
            <person name="Keeling P."/>
            <person name="Hampl V."/>
        </authorList>
    </citation>
    <scope>NUCLEOTIDE SEQUENCE [LARGE SCALE GENOMIC DNA]</scope>
    <source>
        <strain evidence="10">ST1C</strain>
    </source>
</reference>
<dbReference type="GO" id="GO:0005524">
    <property type="term" value="F:ATP binding"/>
    <property type="evidence" value="ECO:0007669"/>
    <property type="project" value="UniProtKB-KW"/>
</dbReference>
<evidence type="ECO:0000256" key="8">
    <source>
        <dbReference type="ARBA" id="ARBA00048679"/>
    </source>
</evidence>
<evidence type="ECO:0000256" key="5">
    <source>
        <dbReference type="ARBA" id="ARBA00022777"/>
    </source>
</evidence>
<dbReference type="Pfam" id="PF00069">
    <property type="entry name" value="Pkinase"/>
    <property type="match status" value="1"/>
</dbReference>
<evidence type="ECO:0000259" key="9">
    <source>
        <dbReference type="PROSITE" id="PS50011"/>
    </source>
</evidence>
<keyword evidence="6" id="KW-0067">ATP-binding</keyword>
<dbReference type="SMART" id="SM00220">
    <property type="entry name" value="S_TKc"/>
    <property type="match status" value="1"/>
</dbReference>
<evidence type="ECO:0000256" key="6">
    <source>
        <dbReference type="ARBA" id="ARBA00022840"/>
    </source>
</evidence>
<proteinExistence type="predicted"/>
<dbReference type="PROSITE" id="PS00108">
    <property type="entry name" value="PROTEIN_KINASE_ST"/>
    <property type="match status" value="1"/>
</dbReference>
<evidence type="ECO:0000256" key="2">
    <source>
        <dbReference type="ARBA" id="ARBA00022527"/>
    </source>
</evidence>
<comment type="caution">
    <text evidence="10">The sequence shown here is derived from an EMBL/GenBank/DDBJ whole genome shotgun (WGS) entry which is preliminary data.</text>
</comment>
<keyword evidence="5" id="KW-0418">Kinase</keyword>
<keyword evidence="3" id="KW-0808">Transferase</keyword>
<dbReference type="Proteomes" id="UP000324800">
    <property type="component" value="Unassembled WGS sequence"/>
</dbReference>
<feature type="non-terminal residue" evidence="10">
    <location>
        <position position="296"/>
    </location>
</feature>
<organism evidence="10 11">
    <name type="scientific">Streblomastix strix</name>
    <dbReference type="NCBI Taxonomy" id="222440"/>
    <lineage>
        <taxon>Eukaryota</taxon>
        <taxon>Metamonada</taxon>
        <taxon>Preaxostyla</taxon>
        <taxon>Oxymonadida</taxon>
        <taxon>Streblomastigidae</taxon>
        <taxon>Streblomastix</taxon>
    </lineage>
</organism>
<evidence type="ECO:0000256" key="1">
    <source>
        <dbReference type="ARBA" id="ARBA00012513"/>
    </source>
</evidence>
<dbReference type="AlphaFoldDB" id="A0A5J4VDM3"/>
<dbReference type="EMBL" id="SNRW01007815">
    <property type="protein sequence ID" value="KAA6380575.1"/>
    <property type="molecule type" value="Genomic_DNA"/>
</dbReference>
<dbReference type="PANTHER" id="PTHR44899">
    <property type="entry name" value="CAMK FAMILY PROTEIN KINASE"/>
    <property type="match status" value="1"/>
</dbReference>
<dbReference type="InterPro" id="IPR008271">
    <property type="entry name" value="Ser/Thr_kinase_AS"/>
</dbReference>
<dbReference type="PANTHER" id="PTHR44899:SF3">
    <property type="entry name" value="SERINE_THREONINE-PROTEIN KINASE NEK1"/>
    <property type="match status" value="1"/>
</dbReference>
<evidence type="ECO:0000313" key="11">
    <source>
        <dbReference type="Proteomes" id="UP000324800"/>
    </source>
</evidence>
<sequence length="296" mass="33905">MRGPKGRAQRFQQVIINFKQSRNPKSLAQQVHKVWMTLPANKPVQSSGTGADNFTNYKQIKLLGRGASGTAYSVERQSDKKILVYKKLACLTQKEEEEMQKETTILSGLQHPYIVGFIEAFRHESSFYIVMEYCNGGSLQSYYKDKLKNKEFTTEEEAWKFIFQMASAIGFLHQNKILHRDMKPENILLLEDNTVKLSDFGISKQLQGDIISAGTMCGTELYLSPELTTNAQQSFPADVWGIGLIMREVLTQNTPFEAKAQYQLIQNRVNGVFQLQIDPRRYSQELIYFVNSMCRV</sequence>
<dbReference type="InterPro" id="IPR011009">
    <property type="entry name" value="Kinase-like_dom_sf"/>
</dbReference>
<protein>
    <recommendedName>
        <fullName evidence="1">non-specific serine/threonine protein kinase</fullName>
        <ecNumber evidence="1">2.7.11.1</ecNumber>
    </recommendedName>
</protein>
<dbReference type="SUPFAM" id="SSF56112">
    <property type="entry name" value="Protein kinase-like (PK-like)"/>
    <property type="match status" value="1"/>
</dbReference>
<keyword evidence="2" id="KW-0723">Serine/threonine-protein kinase</keyword>
<dbReference type="InterPro" id="IPR000719">
    <property type="entry name" value="Prot_kinase_dom"/>
</dbReference>